<feature type="compositionally biased region" description="Basic and acidic residues" evidence="4">
    <location>
        <begin position="500"/>
        <end position="515"/>
    </location>
</feature>
<organism evidence="5 6">
    <name type="scientific">Stylosanthes scabra</name>
    <dbReference type="NCBI Taxonomy" id="79078"/>
    <lineage>
        <taxon>Eukaryota</taxon>
        <taxon>Viridiplantae</taxon>
        <taxon>Streptophyta</taxon>
        <taxon>Embryophyta</taxon>
        <taxon>Tracheophyta</taxon>
        <taxon>Spermatophyta</taxon>
        <taxon>Magnoliopsida</taxon>
        <taxon>eudicotyledons</taxon>
        <taxon>Gunneridae</taxon>
        <taxon>Pentapetalae</taxon>
        <taxon>rosids</taxon>
        <taxon>fabids</taxon>
        <taxon>Fabales</taxon>
        <taxon>Fabaceae</taxon>
        <taxon>Papilionoideae</taxon>
        <taxon>50 kb inversion clade</taxon>
        <taxon>dalbergioids sensu lato</taxon>
        <taxon>Dalbergieae</taxon>
        <taxon>Pterocarpus clade</taxon>
        <taxon>Stylosanthes</taxon>
    </lineage>
</organism>
<dbReference type="PANTHER" id="PTHR23196:SF32">
    <property type="entry name" value="BRCT DOMAIN-CONTAINING DNA REPAIR PROTEIN"/>
    <property type="match status" value="1"/>
</dbReference>
<keyword evidence="6" id="KW-1185">Reference proteome</keyword>
<feature type="region of interest" description="Disordered" evidence="4">
    <location>
        <begin position="649"/>
        <end position="689"/>
    </location>
</feature>
<accession>A0ABU6UGB9</accession>
<feature type="region of interest" description="Disordered" evidence="4">
    <location>
        <begin position="39"/>
        <end position="75"/>
    </location>
</feature>
<dbReference type="Proteomes" id="UP001341840">
    <property type="component" value="Unassembled WGS sequence"/>
</dbReference>
<evidence type="ECO:0000313" key="5">
    <source>
        <dbReference type="EMBL" id="MED6158908.1"/>
    </source>
</evidence>
<gene>
    <name evidence="5" type="ORF">PIB30_037369</name>
</gene>
<name>A0ABU6UGB9_9FABA</name>
<feature type="region of interest" description="Disordered" evidence="4">
    <location>
        <begin position="1"/>
        <end position="24"/>
    </location>
</feature>
<evidence type="ECO:0000256" key="3">
    <source>
        <dbReference type="ARBA" id="ARBA00023242"/>
    </source>
</evidence>
<evidence type="ECO:0000256" key="4">
    <source>
        <dbReference type="SAM" id="MobiDB-lite"/>
    </source>
</evidence>
<evidence type="ECO:0000256" key="1">
    <source>
        <dbReference type="ARBA" id="ARBA00004123"/>
    </source>
</evidence>
<proteinExistence type="predicted"/>
<dbReference type="InterPro" id="IPR051579">
    <property type="entry name" value="DDR_Transcriptional_Reg"/>
</dbReference>
<feature type="compositionally biased region" description="Polar residues" evidence="4">
    <location>
        <begin position="441"/>
        <end position="457"/>
    </location>
</feature>
<feature type="compositionally biased region" description="Polar residues" evidence="4">
    <location>
        <begin position="39"/>
        <end position="55"/>
    </location>
</feature>
<sequence length="761" mass="84582">MAEASYAIRSSSPPGGKFKDSDDDAQFQETELFNDTLVLNSPFTEPQVENLTLNTELVEDSDPAENEESGPTCENGHEIVLDSEDDEMENGSAATVVRGLSDDGTTPAARVPSMRFQKRPVTVKPPFEQADSNGTSFSKAAIGKKGVSVDTKRFNDDNHLCRPERLNTVHSPELGDSTQAALGFVDQYLSSNDMDLLQGIYHIKPNREKSLHVLSARGSLSLARKIKTQTQNREKEPFRWDGSDQDDKGAGILCRKVNTSWNIGNEYHKEGGHLQSQGICCAGDRCDDENMVKRQGTETKVESNSFKELDVQSSLTRENDTPYSSVMHTEDMSGIGLGTQIAAEAMEALAFMPTTGCHFHDVHQPENAPDGNLSDLIENEDQLKKSSHKQNSGLQSITMKSKKRNVSSCSLSKVTATCSSKHTENQEPNTVLLETRKMMKSKSTIKGQSENKTTSPIHSELVSLEEVCSTEQYASIQPATKESKNRNKSRRTRKKNQPIHHTERNNNVKKEDYTIRHKRKGADIEADPLKLGVRTKRLHLPANFSGKTGKNSLNHQVEVSPQLSGSSSFLINDTRSWLYPKRARGKRKKAHVPNNKSIECQNEEDKSCIDNSRCLSQGNSVQPGSADDTMKFESSLDKRPSLLEHVEISANKSSAQSSPEIPTTISSSKDLKMSNSKHTCNEQHNKPCNKRLPKSPLLKELIRLGVSEPTSALVFEDPRQRRDMAFVRVLFSQHLDDSVVKRQKKVTVDLCLSRMSNISIS</sequence>
<keyword evidence="3" id="KW-0539">Nucleus</keyword>
<feature type="compositionally biased region" description="Acidic residues" evidence="4">
    <location>
        <begin position="57"/>
        <end position="68"/>
    </location>
</feature>
<reference evidence="5 6" key="1">
    <citation type="journal article" date="2023" name="Plants (Basel)">
        <title>Bridging the Gap: Combining Genomics and Transcriptomics Approaches to Understand Stylosanthes scabra, an Orphan Legume from the Brazilian Caatinga.</title>
        <authorList>
            <person name="Ferreira-Neto J.R.C."/>
            <person name="da Silva M.D."/>
            <person name="Binneck E."/>
            <person name="de Melo N.F."/>
            <person name="da Silva R.H."/>
            <person name="de Melo A.L.T.M."/>
            <person name="Pandolfi V."/>
            <person name="Bustamante F.O."/>
            <person name="Brasileiro-Vidal A.C."/>
            <person name="Benko-Iseppon A.M."/>
        </authorList>
    </citation>
    <scope>NUCLEOTIDE SEQUENCE [LARGE SCALE GENOMIC DNA]</scope>
    <source>
        <tissue evidence="5">Leaves</tissue>
    </source>
</reference>
<keyword evidence="2" id="KW-0227">DNA damage</keyword>
<feature type="region of interest" description="Disordered" evidence="4">
    <location>
        <begin position="473"/>
        <end position="519"/>
    </location>
</feature>
<feature type="compositionally biased region" description="Low complexity" evidence="4">
    <location>
        <begin position="657"/>
        <end position="668"/>
    </location>
</feature>
<evidence type="ECO:0000256" key="2">
    <source>
        <dbReference type="ARBA" id="ARBA00022763"/>
    </source>
</evidence>
<comment type="caution">
    <text evidence="5">The sequence shown here is derived from an EMBL/GenBank/DDBJ whole genome shotgun (WGS) entry which is preliminary data.</text>
</comment>
<protein>
    <submittedName>
        <fullName evidence="5">Uncharacterized protein</fullName>
    </submittedName>
</protein>
<evidence type="ECO:0000313" key="6">
    <source>
        <dbReference type="Proteomes" id="UP001341840"/>
    </source>
</evidence>
<feature type="region of interest" description="Disordered" evidence="4">
    <location>
        <begin position="439"/>
        <end position="458"/>
    </location>
</feature>
<feature type="compositionally biased region" description="Basic residues" evidence="4">
    <location>
        <begin position="486"/>
        <end position="498"/>
    </location>
</feature>
<comment type="subcellular location">
    <subcellularLocation>
        <location evidence="1">Nucleus</location>
    </subcellularLocation>
</comment>
<dbReference type="EMBL" id="JASCZI010121016">
    <property type="protein sequence ID" value="MED6158908.1"/>
    <property type="molecule type" value="Genomic_DNA"/>
</dbReference>
<dbReference type="PANTHER" id="PTHR23196">
    <property type="entry name" value="PAX TRANSCRIPTION ACTIVATION DOMAIN INTERACTING PROTEIN"/>
    <property type="match status" value="1"/>
</dbReference>